<dbReference type="Gene3D" id="3.40.190.290">
    <property type="match status" value="1"/>
</dbReference>
<feature type="domain" description="HTH lysR-type" evidence="5">
    <location>
        <begin position="26"/>
        <end position="81"/>
    </location>
</feature>
<dbReference type="InterPro" id="IPR005119">
    <property type="entry name" value="LysR_subst-bd"/>
</dbReference>
<sequence length="323" mass="36117">MASGISTYPRESVSADRAKRESSVSMELLRLFCEIVDAGSIAGAARRLNASPSLATRKIATLEKALKVRLFERTTRSVKLTEPGRVAWNWAKATLQNYEDINDDLASLLARPAGVIRIAINHFAATVYLPPILVNFCREYPEIRLSITTTDSPVNLVQEGYDLAVHSGRVPDAGVVGVRVDEFQRVLCAAPAYLARRGVPKQIGDLDNHDCLVHSTNEPKNWFFRQGKKLIAHAITPYIETDTHLLLIEMARQGLGIARLSRNVVKDDLASGRLVEILPKFESVYSNGELPGLWILYPNRKVLYRTRVLIDYLAKVLERRQLS</sequence>
<dbReference type="PANTHER" id="PTHR30537">
    <property type="entry name" value="HTH-TYPE TRANSCRIPTIONAL REGULATOR"/>
    <property type="match status" value="1"/>
</dbReference>
<gene>
    <name evidence="6" type="ORF">CEY11_21955</name>
</gene>
<keyword evidence="7" id="KW-1185">Reference proteome</keyword>
<evidence type="ECO:0000256" key="3">
    <source>
        <dbReference type="ARBA" id="ARBA00023125"/>
    </source>
</evidence>
<evidence type="ECO:0000313" key="6">
    <source>
        <dbReference type="EMBL" id="OWT54820.1"/>
    </source>
</evidence>
<dbReference type="EMBL" id="NJIH01000014">
    <property type="protein sequence ID" value="OWT54820.1"/>
    <property type="molecule type" value="Genomic_DNA"/>
</dbReference>
<organism evidence="6 7">
    <name type="scientific">Candidimonas nitroreducens</name>
    <dbReference type="NCBI Taxonomy" id="683354"/>
    <lineage>
        <taxon>Bacteria</taxon>
        <taxon>Pseudomonadati</taxon>
        <taxon>Pseudomonadota</taxon>
        <taxon>Betaproteobacteria</taxon>
        <taxon>Burkholderiales</taxon>
        <taxon>Alcaligenaceae</taxon>
        <taxon>Candidimonas</taxon>
    </lineage>
</organism>
<comment type="similarity">
    <text evidence="1">Belongs to the LysR transcriptional regulatory family.</text>
</comment>
<dbReference type="AlphaFoldDB" id="A0A225M3V8"/>
<comment type="caution">
    <text evidence="6">The sequence shown here is derived from an EMBL/GenBank/DDBJ whole genome shotgun (WGS) entry which is preliminary data.</text>
</comment>
<keyword evidence="3" id="KW-0238">DNA-binding</keyword>
<protein>
    <recommendedName>
        <fullName evidence="5">HTH lysR-type domain-containing protein</fullName>
    </recommendedName>
</protein>
<dbReference type="Pfam" id="PF03466">
    <property type="entry name" value="LysR_substrate"/>
    <property type="match status" value="1"/>
</dbReference>
<dbReference type="FunFam" id="1.10.10.10:FF:000001">
    <property type="entry name" value="LysR family transcriptional regulator"/>
    <property type="match status" value="1"/>
</dbReference>
<evidence type="ECO:0000256" key="4">
    <source>
        <dbReference type="ARBA" id="ARBA00023163"/>
    </source>
</evidence>
<dbReference type="SUPFAM" id="SSF53850">
    <property type="entry name" value="Periplasmic binding protein-like II"/>
    <property type="match status" value="1"/>
</dbReference>
<evidence type="ECO:0000313" key="7">
    <source>
        <dbReference type="Proteomes" id="UP000214603"/>
    </source>
</evidence>
<dbReference type="InterPro" id="IPR000847">
    <property type="entry name" value="LysR_HTH_N"/>
</dbReference>
<dbReference type="SUPFAM" id="SSF46785">
    <property type="entry name" value="Winged helix' DNA-binding domain"/>
    <property type="match status" value="1"/>
</dbReference>
<name>A0A225M3V8_9BURK</name>
<dbReference type="InterPro" id="IPR058163">
    <property type="entry name" value="LysR-type_TF_proteobact-type"/>
</dbReference>
<dbReference type="PANTHER" id="PTHR30537:SF5">
    <property type="entry name" value="HTH-TYPE TRANSCRIPTIONAL ACTIVATOR TTDR-RELATED"/>
    <property type="match status" value="1"/>
</dbReference>
<dbReference type="GO" id="GO:0003677">
    <property type="term" value="F:DNA binding"/>
    <property type="evidence" value="ECO:0007669"/>
    <property type="project" value="UniProtKB-KW"/>
</dbReference>
<accession>A0A225M3V8</accession>
<keyword evidence="4" id="KW-0804">Transcription</keyword>
<dbReference type="InterPro" id="IPR036390">
    <property type="entry name" value="WH_DNA-bd_sf"/>
</dbReference>
<proteinExistence type="inferred from homology"/>
<reference evidence="7" key="1">
    <citation type="submission" date="2017-06" db="EMBL/GenBank/DDBJ databases">
        <title>Herbaspirillum phytohormonus sp. nov., isolated from the root nodule of Robinia pseudoacacia in lead-zinc mine.</title>
        <authorList>
            <person name="Fan M."/>
            <person name="Lin Y."/>
        </authorList>
    </citation>
    <scope>NUCLEOTIDE SEQUENCE [LARGE SCALE GENOMIC DNA]</scope>
    <source>
        <strain evidence="7">SC-089</strain>
    </source>
</reference>
<dbReference type="Proteomes" id="UP000214603">
    <property type="component" value="Unassembled WGS sequence"/>
</dbReference>
<keyword evidence="2" id="KW-0805">Transcription regulation</keyword>
<dbReference type="Gene3D" id="1.10.10.10">
    <property type="entry name" value="Winged helix-like DNA-binding domain superfamily/Winged helix DNA-binding domain"/>
    <property type="match status" value="1"/>
</dbReference>
<evidence type="ECO:0000256" key="1">
    <source>
        <dbReference type="ARBA" id="ARBA00009437"/>
    </source>
</evidence>
<dbReference type="Pfam" id="PF00126">
    <property type="entry name" value="HTH_1"/>
    <property type="match status" value="1"/>
</dbReference>
<dbReference type="CDD" id="cd08422">
    <property type="entry name" value="PBP2_CrgA_like"/>
    <property type="match status" value="1"/>
</dbReference>
<dbReference type="InterPro" id="IPR036388">
    <property type="entry name" value="WH-like_DNA-bd_sf"/>
</dbReference>
<dbReference type="GO" id="GO:0003700">
    <property type="term" value="F:DNA-binding transcription factor activity"/>
    <property type="evidence" value="ECO:0007669"/>
    <property type="project" value="InterPro"/>
</dbReference>
<dbReference type="PROSITE" id="PS50931">
    <property type="entry name" value="HTH_LYSR"/>
    <property type="match status" value="1"/>
</dbReference>
<evidence type="ECO:0000259" key="5">
    <source>
        <dbReference type="PROSITE" id="PS50931"/>
    </source>
</evidence>
<evidence type="ECO:0000256" key="2">
    <source>
        <dbReference type="ARBA" id="ARBA00023015"/>
    </source>
</evidence>